<keyword evidence="2" id="KW-1185">Reference proteome</keyword>
<dbReference type="GO" id="GO:0043937">
    <property type="term" value="P:regulation of sporulation"/>
    <property type="evidence" value="ECO:0007669"/>
    <property type="project" value="InterPro"/>
</dbReference>
<evidence type="ECO:0000313" key="2">
    <source>
        <dbReference type="Proteomes" id="UP000285456"/>
    </source>
</evidence>
<dbReference type="Pfam" id="PF09388">
    <property type="entry name" value="SpoOE-like"/>
    <property type="match status" value="1"/>
</dbReference>
<gene>
    <name evidence="1" type="ORF">D1B32_11040</name>
</gene>
<comment type="caution">
    <text evidence="1">The sequence shown here is derived from an EMBL/GenBank/DDBJ whole genome shotgun (WGS) entry which is preliminary data.</text>
</comment>
<dbReference type="InterPro" id="IPR037208">
    <property type="entry name" value="Spo0E-like_sf"/>
</dbReference>
<dbReference type="SUPFAM" id="SSF140500">
    <property type="entry name" value="BAS1536-like"/>
    <property type="match status" value="1"/>
</dbReference>
<dbReference type="Gene3D" id="4.10.280.10">
    <property type="entry name" value="Helix-loop-helix DNA-binding domain"/>
    <property type="match status" value="1"/>
</dbReference>
<reference evidence="1 2" key="1">
    <citation type="journal article" date="2007" name="Int. J. Syst. Evol. Microbiol.">
        <title>Oceanobacillus profundus sp. nov., isolated from a deep-sea sediment core.</title>
        <authorList>
            <person name="Kim Y.G."/>
            <person name="Choi D.H."/>
            <person name="Hyun S."/>
            <person name="Cho B.C."/>
        </authorList>
    </citation>
    <scope>NUCLEOTIDE SEQUENCE [LARGE SCALE GENOMIC DNA]</scope>
    <source>
        <strain evidence="1 2">DSM 18246</strain>
    </source>
</reference>
<dbReference type="InterPro" id="IPR036638">
    <property type="entry name" value="HLH_DNA-bd_sf"/>
</dbReference>
<name>A0A417YHM2_9BACI</name>
<proteinExistence type="predicted"/>
<accession>A0A417YHM2</accession>
<dbReference type="Proteomes" id="UP000285456">
    <property type="component" value="Unassembled WGS sequence"/>
</dbReference>
<protein>
    <submittedName>
        <fullName evidence="1">Aspartyl-phosphate phosphatase Spo0E family protein</fullName>
    </submittedName>
</protein>
<dbReference type="GO" id="GO:0046983">
    <property type="term" value="F:protein dimerization activity"/>
    <property type="evidence" value="ECO:0007669"/>
    <property type="project" value="InterPro"/>
</dbReference>
<organism evidence="1 2">
    <name type="scientific">Oceanobacillus profundus</name>
    <dbReference type="NCBI Taxonomy" id="372463"/>
    <lineage>
        <taxon>Bacteria</taxon>
        <taxon>Bacillati</taxon>
        <taxon>Bacillota</taxon>
        <taxon>Bacilli</taxon>
        <taxon>Bacillales</taxon>
        <taxon>Bacillaceae</taxon>
        <taxon>Oceanobacillus</taxon>
    </lineage>
</organism>
<sequence length="61" mass="7267">MYLLKESGCSYLENRKQLELRIEQLRVKMYHASKDNLNDNKVIEISQELDALLNELDKLEK</sequence>
<dbReference type="AlphaFoldDB" id="A0A417YHM2"/>
<dbReference type="OrthoDB" id="2973540at2"/>
<dbReference type="InterPro" id="IPR018540">
    <property type="entry name" value="Spo0E-like"/>
</dbReference>
<evidence type="ECO:0000313" key="1">
    <source>
        <dbReference type="EMBL" id="RHW32290.1"/>
    </source>
</evidence>
<dbReference type="EMBL" id="QWEH01000006">
    <property type="protein sequence ID" value="RHW32290.1"/>
    <property type="molecule type" value="Genomic_DNA"/>
</dbReference>